<evidence type="ECO:0000313" key="3">
    <source>
        <dbReference type="Proteomes" id="UP000650628"/>
    </source>
</evidence>
<dbReference type="EMBL" id="BOOO01000048">
    <property type="protein sequence ID" value="GII34261.1"/>
    <property type="molecule type" value="Genomic_DNA"/>
</dbReference>
<sequence length="60" mass="6642">MPPEHARNAQWGSRGTSVRSQDAETGDGVLRHPSWRGLRSDEDPGDLVRIRVAAGLEDFE</sequence>
<accession>A0A8J3TYJ4</accession>
<feature type="region of interest" description="Disordered" evidence="1">
    <location>
        <begin position="1"/>
        <end position="44"/>
    </location>
</feature>
<feature type="compositionally biased region" description="Polar residues" evidence="1">
    <location>
        <begin position="10"/>
        <end position="20"/>
    </location>
</feature>
<evidence type="ECO:0000313" key="2">
    <source>
        <dbReference type="EMBL" id="GII34261.1"/>
    </source>
</evidence>
<gene>
    <name evidence="2" type="ORF">Pmi06nite_77030</name>
</gene>
<reference evidence="2 3" key="1">
    <citation type="submission" date="2021-01" db="EMBL/GenBank/DDBJ databases">
        <title>Whole genome shotgun sequence of Planotetraspora mira NBRC 15435.</title>
        <authorList>
            <person name="Komaki H."/>
            <person name="Tamura T."/>
        </authorList>
    </citation>
    <scope>NUCLEOTIDE SEQUENCE [LARGE SCALE GENOMIC DNA]</scope>
    <source>
        <strain evidence="2 3">NBRC 15435</strain>
    </source>
</reference>
<protein>
    <submittedName>
        <fullName evidence="2">Uncharacterized protein</fullName>
    </submittedName>
</protein>
<comment type="caution">
    <text evidence="2">The sequence shown here is derived from an EMBL/GenBank/DDBJ whole genome shotgun (WGS) entry which is preliminary data.</text>
</comment>
<keyword evidence="3" id="KW-1185">Reference proteome</keyword>
<organism evidence="2 3">
    <name type="scientific">Planotetraspora mira</name>
    <dbReference type="NCBI Taxonomy" id="58121"/>
    <lineage>
        <taxon>Bacteria</taxon>
        <taxon>Bacillati</taxon>
        <taxon>Actinomycetota</taxon>
        <taxon>Actinomycetes</taxon>
        <taxon>Streptosporangiales</taxon>
        <taxon>Streptosporangiaceae</taxon>
        <taxon>Planotetraspora</taxon>
    </lineage>
</organism>
<evidence type="ECO:0000256" key="1">
    <source>
        <dbReference type="SAM" id="MobiDB-lite"/>
    </source>
</evidence>
<proteinExistence type="predicted"/>
<dbReference type="AlphaFoldDB" id="A0A8J3TYJ4"/>
<name>A0A8J3TYJ4_9ACTN</name>
<dbReference type="Proteomes" id="UP000650628">
    <property type="component" value="Unassembled WGS sequence"/>
</dbReference>